<feature type="transmembrane region" description="Helical" evidence="6">
    <location>
        <begin position="372"/>
        <end position="393"/>
    </location>
</feature>
<keyword evidence="4 6" id="KW-1133">Transmembrane helix</keyword>
<evidence type="ECO:0000256" key="4">
    <source>
        <dbReference type="ARBA" id="ARBA00022989"/>
    </source>
</evidence>
<evidence type="ECO:0000256" key="3">
    <source>
        <dbReference type="ARBA" id="ARBA00022692"/>
    </source>
</evidence>
<keyword evidence="5 6" id="KW-0472">Membrane</keyword>
<evidence type="ECO:0000256" key="5">
    <source>
        <dbReference type="ARBA" id="ARBA00023136"/>
    </source>
</evidence>
<feature type="transmembrane region" description="Helical" evidence="6">
    <location>
        <begin position="166"/>
        <end position="184"/>
    </location>
</feature>
<feature type="transmembrane region" description="Helical" evidence="6">
    <location>
        <begin position="12"/>
        <end position="30"/>
    </location>
</feature>
<feature type="transmembrane region" description="Helical" evidence="6">
    <location>
        <begin position="310"/>
        <end position="328"/>
    </location>
</feature>
<evidence type="ECO:0000256" key="1">
    <source>
        <dbReference type="ARBA" id="ARBA00004127"/>
    </source>
</evidence>
<feature type="transmembrane region" description="Helical" evidence="6">
    <location>
        <begin position="103"/>
        <end position="124"/>
    </location>
</feature>
<evidence type="ECO:0000256" key="2">
    <source>
        <dbReference type="ARBA" id="ARBA00022448"/>
    </source>
</evidence>
<dbReference type="PROSITE" id="PS50850">
    <property type="entry name" value="MFS"/>
    <property type="match status" value="1"/>
</dbReference>
<feature type="transmembrane region" description="Helical" evidence="6">
    <location>
        <begin position="136"/>
        <end position="160"/>
    </location>
</feature>
<keyword evidence="9" id="KW-1185">Reference proteome</keyword>
<keyword evidence="3 6" id="KW-0812">Transmembrane</keyword>
<dbReference type="GO" id="GO:0022857">
    <property type="term" value="F:transmembrane transporter activity"/>
    <property type="evidence" value="ECO:0007669"/>
    <property type="project" value="InterPro"/>
</dbReference>
<evidence type="ECO:0000259" key="7">
    <source>
        <dbReference type="PROSITE" id="PS50850"/>
    </source>
</evidence>
<dbReference type="CDD" id="cd17320">
    <property type="entry name" value="MFS_MdfA_MDR_like"/>
    <property type="match status" value="1"/>
</dbReference>
<dbReference type="AlphaFoldDB" id="A0A3N2DQ51"/>
<dbReference type="InterPro" id="IPR020846">
    <property type="entry name" value="MFS_dom"/>
</dbReference>
<dbReference type="PANTHER" id="PTHR23501:SF191">
    <property type="entry name" value="VACUOLAR BASIC AMINO ACID TRANSPORTER 4"/>
    <property type="match status" value="1"/>
</dbReference>
<evidence type="ECO:0000256" key="6">
    <source>
        <dbReference type="SAM" id="Phobius"/>
    </source>
</evidence>
<evidence type="ECO:0000313" key="8">
    <source>
        <dbReference type="EMBL" id="ROS01435.1"/>
    </source>
</evidence>
<feature type="transmembrane region" description="Helical" evidence="6">
    <location>
        <begin position="251"/>
        <end position="269"/>
    </location>
</feature>
<feature type="transmembrane region" description="Helical" evidence="6">
    <location>
        <begin position="340"/>
        <end position="360"/>
    </location>
</feature>
<dbReference type="InterPro" id="IPR011701">
    <property type="entry name" value="MFS"/>
</dbReference>
<comment type="subcellular location">
    <subcellularLocation>
        <location evidence="1">Endomembrane system</location>
        <topology evidence="1">Multi-pass membrane protein</topology>
    </subcellularLocation>
</comment>
<name>A0A3N2DQ51_9GAMM</name>
<dbReference type="Gene3D" id="1.20.1720.10">
    <property type="entry name" value="Multidrug resistance protein D"/>
    <property type="match status" value="1"/>
</dbReference>
<dbReference type="RefSeq" id="WP_211333630.1">
    <property type="nucleotide sequence ID" value="NZ_RKHR01000004.1"/>
</dbReference>
<sequence length="409" mass="44057">MTQQRMGFVETVILMALMIAVVALSIDSMLPALPQIGRDLSAAHANDTQFIVSALFLGLAFGTLIYGPLADSWGRKPVVYLGFVLFIIGCLISYMAQDMTVMLLGRCLQGFGVAAPRVLATTIIRDQYEGVMMAKVMSLVMTVFILMPVVAPTLGQLILFTGSWRLIFLVFIAFGLMTLIWFAVRQHETLAVENRHALSLAVIWRNTVIVVSEPVALGYTIATGIFTGAFLGYLTTSQQIFQDTYGLAEMFPVYFATVALSIGFSSLVNSRLVMRYGMRQLSGSAMTGVGVWSLLFLPVCYYFSGVPPLSLTMLYLLVAFFGIGLLFGNVNSLAMQPLGHVAGIGAGIVGALSMFISIPIGVTVGRQYEGGVTHVVVAMAVCCLLARLVAAYADYRGAIQEGKSASHGN</sequence>
<dbReference type="Proteomes" id="UP000275394">
    <property type="component" value="Unassembled WGS sequence"/>
</dbReference>
<protein>
    <submittedName>
        <fullName evidence="8">DHA1 family bicyclomycin/chloramphenicol resistance-like MFS transporter</fullName>
    </submittedName>
</protein>
<dbReference type="PANTHER" id="PTHR23501">
    <property type="entry name" value="MAJOR FACILITATOR SUPERFAMILY"/>
    <property type="match status" value="1"/>
</dbReference>
<keyword evidence="2" id="KW-0813">Transport</keyword>
<feature type="transmembrane region" description="Helical" evidence="6">
    <location>
        <begin position="78"/>
        <end position="97"/>
    </location>
</feature>
<comment type="caution">
    <text evidence="8">The sequence shown here is derived from an EMBL/GenBank/DDBJ whole genome shotgun (WGS) entry which is preliminary data.</text>
</comment>
<feature type="transmembrane region" description="Helical" evidence="6">
    <location>
        <begin position="50"/>
        <end position="66"/>
    </location>
</feature>
<reference evidence="8 9" key="1">
    <citation type="submission" date="2018-11" db="EMBL/GenBank/DDBJ databases">
        <title>Genomic Encyclopedia of Type Strains, Phase IV (KMG-IV): sequencing the most valuable type-strain genomes for metagenomic binning, comparative biology and taxonomic classification.</title>
        <authorList>
            <person name="Goeker M."/>
        </authorList>
    </citation>
    <scope>NUCLEOTIDE SEQUENCE [LARGE SCALE GENOMIC DNA]</scope>
    <source>
        <strain evidence="8 9">DSM 100316</strain>
    </source>
</reference>
<feature type="transmembrane region" description="Helical" evidence="6">
    <location>
        <begin position="281"/>
        <end position="304"/>
    </location>
</feature>
<dbReference type="SUPFAM" id="SSF103473">
    <property type="entry name" value="MFS general substrate transporter"/>
    <property type="match status" value="1"/>
</dbReference>
<feature type="domain" description="Major facilitator superfamily (MFS) profile" evidence="7">
    <location>
        <begin position="11"/>
        <end position="398"/>
    </location>
</feature>
<dbReference type="GO" id="GO:0012505">
    <property type="term" value="C:endomembrane system"/>
    <property type="evidence" value="ECO:0007669"/>
    <property type="project" value="UniProtKB-SubCell"/>
</dbReference>
<dbReference type="InterPro" id="IPR036259">
    <property type="entry name" value="MFS_trans_sf"/>
</dbReference>
<proteinExistence type="predicted"/>
<feature type="transmembrane region" description="Helical" evidence="6">
    <location>
        <begin position="204"/>
        <end position="231"/>
    </location>
</feature>
<accession>A0A3N2DQ51</accession>
<dbReference type="EMBL" id="RKHR01000004">
    <property type="protein sequence ID" value="ROS01435.1"/>
    <property type="molecule type" value="Genomic_DNA"/>
</dbReference>
<gene>
    <name evidence="8" type="ORF">EDC56_1876</name>
</gene>
<organism evidence="8 9">
    <name type="scientific">Sinobacterium caligoides</name>
    <dbReference type="NCBI Taxonomy" id="933926"/>
    <lineage>
        <taxon>Bacteria</taxon>
        <taxon>Pseudomonadati</taxon>
        <taxon>Pseudomonadota</taxon>
        <taxon>Gammaproteobacteria</taxon>
        <taxon>Cellvibrionales</taxon>
        <taxon>Spongiibacteraceae</taxon>
        <taxon>Sinobacterium</taxon>
    </lineage>
</organism>
<dbReference type="Pfam" id="PF07690">
    <property type="entry name" value="MFS_1"/>
    <property type="match status" value="1"/>
</dbReference>
<evidence type="ECO:0000313" key="9">
    <source>
        <dbReference type="Proteomes" id="UP000275394"/>
    </source>
</evidence>
<dbReference type="GO" id="GO:0005886">
    <property type="term" value="C:plasma membrane"/>
    <property type="evidence" value="ECO:0007669"/>
    <property type="project" value="TreeGrafter"/>
</dbReference>